<dbReference type="eggNOG" id="COG0346">
    <property type="taxonomic scope" value="Bacteria"/>
</dbReference>
<accession>A0A1E8E3C0</accession>
<dbReference type="InterPro" id="IPR004360">
    <property type="entry name" value="Glyas_Fos-R_dOase_dom"/>
</dbReference>
<dbReference type="Gene3D" id="3.10.180.10">
    <property type="entry name" value="2,3-Dihydroxybiphenyl 1,2-Dioxygenase, domain 1"/>
    <property type="match status" value="1"/>
</dbReference>
<proteinExistence type="predicted"/>
<evidence type="ECO:0000259" key="1">
    <source>
        <dbReference type="PROSITE" id="PS51819"/>
    </source>
</evidence>
<name>A0A1E8E3C0_9GAMM</name>
<dbReference type="Proteomes" id="UP000186931">
    <property type="component" value="Unassembled WGS sequence"/>
</dbReference>
<dbReference type="AlphaFoldDB" id="A0A1E8E3C0"/>
<reference evidence="2 3" key="1">
    <citation type="submission" date="2016-10" db="EMBL/GenBank/DDBJ databases">
        <title>Genome of airborne Acinetobacter sp. 5-2Ac02 in the hospital environment: Species near to Acinetobacter towneri.</title>
        <authorList>
            <person name="Barbosa B."/>
            <person name="Fernandez-Garcia L."/>
            <person name="Gato E."/>
            <person name="Leao R."/>
            <person name="Albano R."/>
            <person name="Fernandez B."/>
            <person name="Fernandez-Cuenca F."/>
            <person name="Marques E."/>
            <person name="Tomas M."/>
        </authorList>
    </citation>
    <scope>NUCLEOTIDE SEQUENCE [LARGE SCALE GENOMIC DNA]</scope>
    <source>
        <strain evidence="2 3">5-2Ac02</strain>
    </source>
</reference>
<evidence type="ECO:0000313" key="2">
    <source>
        <dbReference type="EMBL" id="OFE44110.1"/>
    </source>
</evidence>
<evidence type="ECO:0000313" key="3">
    <source>
        <dbReference type="Proteomes" id="UP000186931"/>
    </source>
</evidence>
<sequence length="137" mass="14901">MQAHISVITLAVEDLQRALDFYCDGLGLATEGIIGQEFEQGAVVFFELQAGLKLALWSKQSLQQDTGLTGTASNAAQITLGHNVHSPLEVDQVLKQAQNAGAKILKPAQSTFYGGYAGYFQDLDGHVWEVVYNPCWD</sequence>
<gene>
    <name evidence="2" type="ORF">BJN41_02445</name>
</gene>
<dbReference type="InterPro" id="IPR029068">
    <property type="entry name" value="Glyas_Bleomycin-R_OHBP_Dase"/>
</dbReference>
<dbReference type="PANTHER" id="PTHR36503:SF1">
    <property type="entry name" value="BLR2520 PROTEIN"/>
    <property type="match status" value="1"/>
</dbReference>
<dbReference type="EMBL" id="MKQS01000005">
    <property type="protein sequence ID" value="OFE44110.1"/>
    <property type="molecule type" value="Genomic_DNA"/>
</dbReference>
<dbReference type="InterPro" id="IPR037523">
    <property type="entry name" value="VOC_core"/>
</dbReference>
<dbReference type="PANTHER" id="PTHR36503">
    <property type="entry name" value="BLR2520 PROTEIN"/>
    <property type="match status" value="1"/>
</dbReference>
<dbReference type="Pfam" id="PF00903">
    <property type="entry name" value="Glyoxalase"/>
    <property type="match status" value="1"/>
</dbReference>
<dbReference type="RefSeq" id="WP_070153344.1">
    <property type="nucleotide sequence ID" value="NZ_MKQS01000005.1"/>
</dbReference>
<dbReference type="PROSITE" id="PS51819">
    <property type="entry name" value="VOC"/>
    <property type="match status" value="1"/>
</dbReference>
<dbReference type="STRING" id="202956.BJN41_02445"/>
<feature type="domain" description="VOC" evidence="1">
    <location>
        <begin position="4"/>
        <end position="133"/>
    </location>
</feature>
<comment type="caution">
    <text evidence="2">The sequence shown here is derived from an EMBL/GenBank/DDBJ whole genome shotgun (WGS) entry which is preliminary data.</text>
</comment>
<protein>
    <submittedName>
        <fullName evidence="2">Glyoxalase</fullName>
    </submittedName>
</protein>
<organism evidence="2 3">
    <name type="scientific">Acinetobacter towneri</name>
    <dbReference type="NCBI Taxonomy" id="202956"/>
    <lineage>
        <taxon>Bacteria</taxon>
        <taxon>Pseudomonadati</taxon>
        <taxon>Pseudomonadota</taxon>
        <taxon>Gammaproteobacteria</taxon>
        <taxon>Moraxellales</taxon>
        <taxon>Moraxellaceae</taxon>
        <taxon>Acinetobacter</taxon>
    </lineage>
</organism>
<dbReference type="SUPFAM" id="SSF54593">
    <property type="entry name" value="Glyoxalase/Bleomycin resistance protein/Dihydroxybiphenyl dioxygenase"/>
    <property type="match status" value="1"/>
</dbReference>